<name>A0A9W6RGY2_9ACTN</name>
<dbReference type="EMBL" id="BSTJ01000003">
    <property type="protein sequence ID" value="GLY74460.1"/>
    <property type="molecule type" value="Genomic_DNA"/>
</dbReference>
<reference evidence="2" key="1">
    <citation type="submission" date="2023-03" db="EMBL/GenBank/DDBJ databases">
        <title>Actinoallomurus iriomotensis NBRC 103681.</title>
        <authorList>
            <person name="Ichikawa N."/>
            <person name="Sato H."/>
            <person name="Tonouchi N."/>
        </authorList>
    </citation>
    <scope>NUCLEOTIDE SEQUENCE</scope>
    <source>
        <strain evidence="2">NBRC 103681</strain>
    </source>
</reference>
<organism evidence="2 3">
    <name type="scientific">Actinoallomurus iriomotensis</name>
    <dbReference type="NCBI Taxonomy" id="478107"/>
    <lineage>
        <taxon>Bacteria</taxon>
        <taxon>Bacillati</taxon>
        <taxon>Actinomycetota</taxon>
        <taxon>Actinomycetes</taxon>
        <taxon>Streptosporangiales</taxon>
        <taxon>Thermomonosporaceae</taxon>
        <taxon>Actinoallomurus</taxon>
    </lineage>
</organism>
<comment type="caution">
    <text evidence="2">The sequence shown here is derived from an EMBL/GenBank/DDBJ whole genome shotgun (WGS) entry which is preliminary data.</text>
</comment>
<feature type="transmembrane region" description="Helical" evidence="1">
    <location>
        <begin position="435"/>
        <end position="468"/>
    </location>
</feature>
<protein>
    <submittedName>
        <fullName evidence="2">Uncharacterized protein</fullName>
    </submittedName>
</protein>
<gene>
    <name evidence="2" type="ORF">Airi01_027270</name>
</gene>
<dbReference type="Proteomes" id="UP001165135">
    <property type="component" value="Unassembled WGS sequence"/>
</dbReference>
<accession>A0A9W6RGY2</accession>
<dbReference type="RefSeq" id="WP_285620287.1">
    <property type="nucleotide sequence ID" value="NZ_BSTJ01000003.1"/>
</dbReference>
<keyword evidence="1" id="KW-1133">Transmembrane helix</keyword>
<proteinExistence type="predicted"/>
<keyword evidence="1" id="KW-0812">Transmembrane</keyword>
<evidence type="ECO:0000256" key="1">
    <source>
        <dbReference type="SAM" id="Phobius"/>
    </source>
</evidence>
<evidence type="ECO:0000313" key="2">
    <source>
        <dbReference type="EMBL" id="GLY74460.1"/>
    </source>
</evidence>
<sequence length="525" mass="56816">MSDDWWSDAGYDAGYWENRATDRRQDRQIEKLQGEVQAAYSYAASRSRALQSRLSEVQGTLERRLGRLAKSFDAFVELSDVRLELAMFDRESAVRHRTRRLLTGLTQGAGDPPPLDLDECPGYWLRPAADGLAALVRGDDEAAEKFTAEAIALDEDRTTLFLTLGLATAGRYVDAVPWLSRSLPSLGTTVTAVQRQLWIACADGAFGAPGAAHIERRLTEVIDEMPGEAAEQERERWRQAVTGKPDGRRGRAKLPRELQNVPGLTEPPVVAESLAGLRRKVEEALQPVDVEPAADFVGLLITLVDEGAPDERELMARARELRDIIETGAGQRPPAWDAPAGETLELLRGDLFSRSAPGPRALAVRVGSRWLRAIAEGLAERASAAPPDAVDVRVYGHPLRVGLDGTPALPEAQATIDEAATVSPTGERLGMAVAIAGVLVLALTIAAGIPALAVVSAAMILVGAGIWIKLRADRSRARKEAEHNKERLARQAETITGALKNCHTVHKNLAKTVEADRQAIVTVLT</sequence>
<dbReference type="AlphaFoldDB" id="A0A9W6RGY2"/>
<keyword evidence="1" id="KW-0472">Membrane</keyword>
<evidence type="ECO:0000313" key="3">
    <source>
        <dbReference type="Proteomes" id="UP001165135"/>
    </source>
</evidence>